<dbReference type="GO" id="GO:0035556">
    <property type="term" value="P:intracellular signal transduction"/>
    <property type="evidence" value="ECO:0007669"/>
    <property type="project" value="InterPro"/>
</dbReference>
<dbReference type="GO" id="GO:0045732">
    <property type="term" value="P:positive regulation of protein catabolic process"/>
    <property type="evidence" value="ECO:0007669"/>
    <property type="project" value="TreeGrafter"/>
</dbReference>
<dbReference type="SUPFAM" id="SSF48403">
    <property type="entry name" value="Ankyrin repeat"/>
    <property type="match status" value="1"/>
</dbReference>
<comment type="similarity">
    <text evidence="2">Belongs to the ankyrin SOCS box (ASB) family.</text>
</comment>
<dbReference type="SMART" id="SM00248">
    <property type="entry name" value="ANK"/>
    <property type="match status" value="6"/>
</dbReference>
<feature type="domain" description="SOCS box" evidence="7">
    <location>
        <begin position="242"/>
        <end position="292"/>
    </location>
</feature>
<dbReference type="PANTHER" id="PTHR24136">
    <property type="entry name" value="SOWAH (DROSOPHILA) HOMOLOG"/>
    <property type="match status" value="1"/>
</dbReference>
<dbReference type="PROSITE" id="PS50297">
    <property type="entry name" value="ANK_REP_REGION"/>
    <property type="match status" value="4"/>
</dbReference>
<evidence type="ECO:0000256" key="1">
    <source>
        <dbReference type="ARBA" id="ARBA00004906"/>
    </source>
</evidence>
<evidence type="ECO:0000313" key="8">
    <source>
        <dbReference type="Proteomes" id="UP000515159"/>
    </source>
</evidence>
<keyword evidence="4" id="KW-0833">Ubl conjugation pathway</keyword>
<dbReference type="FunFam" id="1.25.40.20:FF:000016">
    <property type="entry name" value="Ankyrin repeat and SOCS box containing 5"/>
    <property type="match status" value="1"/>
</dbReference>
<dbReference type="Pfam" id="PF12796">
    <property type="entry name" value="Ank_2"/>
    <property type="match status" value="2"/>
</dbReference>
<evidence type="ECO:0000256" key="3">
    <source>
        <dbReference type="ARBA" id="ARBA00022737"/>
    </source>
</evidence>
<feature type="repeat" description="ANK" evidence="6">
    <location>
        <begin position="66"/>
        <end position="98"/>
    </location>
</feature>
<accession>A0A6P8RGT5</accession>
<dbReference type="CDD" id="cd03716">
    <property type="entry name" value="SOCS_ASB_like"/>
    <property type="match status" value="1"/>
</dbReference>
<keyword evidence="5 6" id="KW-0040">ANK repeat</keyword>
<keyword evidence="8" id="KW-1185">Reference proteome</keyword>
<dbReference type="RefSeq" id="XP_033803633.1">
    <property type="nucleotide sequence ID" value="XM_033947742.1"/>
</dbReference>
<feature type="repeat" description="ANK" evidence="6">
    <location>
        <begin position="164"/>
        <end position="196"/>
    </location>
</feature>
<evidence type="ECO:0000256" key="2">
    <source>
        <dbReference type="ARBA" id="ARBA00005949"/>
    </source>
</evidence>
<reference evidence="9" key="1">
    <citation type="submission" date="2025-08" db="UniProtKB">
        <authorList>
            <consortium name="RefSeq"/>
        </authorList>
    </citation>
    <scope>IDENTIFICATION</scope>
</reference>
<dbReference type="Proteomes" id="UP000515159">
    <property type="component" value="Chromosome 6"/>
</dbReference>
<evidence type="ECO:0000259" key="7">
    <source>
        <dbReference type="PROSITE" id="PS50225"/>
    </source>
</evidence>
<dbReference type="Gene3D" id="1.10.750.20">
    <property type="entry name" value="SOCS box"/>
    <property type="match status" value="1"/>
</dbReference>
<feature type="repeat" description="ANK" evidence="6">
    <location>
        <begin position="33"/>
        <end position="65"/>
    </location>
</feature>
<dbReference type="SMART" id="SM00969">
    <property type="entry name" value="SOCS_box"/>
    <property type="match status" value="1"/>
</dbReference>
<dbReference type="Gene3D" id="1.25.40.20">
    <property type="entry name" value="Ankyrin repeat-containing domain"/>
    <property type="match status" value="1"/>
</dbReference>
<dbReference type="AlphaFoldDB" id="A0A6P8RGT5"/>
<evidence type="ECO:0000256" key="4">
    <source>
        <dbReference type="ARBA" id="ARBA00022786"/>
    </source>
</evidence>
<dbReference type="InterPro" id="IPR051573">
    <property type="entry name" value="Ankyrin-SOCS_box_domain"/>
</dbReference>
<feature type="repeat" description="ANK" evidence="6">
    <location>
        <begin position="196"/>
        <end position="228"/>
    </location>
</feature>
<dbReference type="KEGG" id="gsh:117362018"/>
<dbReference type="Pfam" id="PF00023">
    <property type="entry name" value="Ank"/>
    <property type="match status" value="1"/>
</dbReference>
<dbReference type="FunFam" id="1.10.750.20:FF:000001">
    <property type="entry name" value="Ankyrin repeat and SOCS box containing 1"/>
    <property type="match status" value="1"/>
</dbReference>
<dbReference type="UniPathway" id="UPA00143"/>
<dbReference type="PANTHER" id="PTHR24136:SF17">
    <property type="entry name" value="ANKYRIN REPEAT AND SOCS BOX PROTEIN 9"/>
    <property type="match status" value="1"/>
</dbReference>
<protein>
    <submittedName>
        <fullName evidence="9">Ankyrin repeat and SOCS box protein 9 isoform X1</fullName>
    </submittedName>
</protein>
<dbReference type="Pfam" id="PF07525">
    <property type="entry name" value="SOCS_box"/>
    <property type="match status" value="1"/>
</dbReference>
<dbReference type="CTD" id="140462"/>
<dbReference type="GeneID" id="117362018"/>
<dbReference type="InParanoid" id="A0A6P8RGT5"/>
<gene>
    <name evidence="9" type="primary">ASB9</name>
</gene>
<name>A0A6P8RGT5_GEOSA</name>
<dbReference type="InterPro" id="IPR036036">
    <property type="entry name" value="SOCS_box-like_dom_sf"/>
</dbReference>
<dbReference type="PROSITE" id="PS50088">
    <property type="entry name" value="ANK_REPEAT"/>
    <property type="match status" value="5"/>
</dbReference>
<dbReference type="SUPFAM" id="SSF158235">
    <property type="entry name" value="SOCS box-like"/>
    <property type="match status" value="1"/>
</dbReference>
<dbReference type="OrthoDB" id="3246549at2759"/>
<dbReference type="InterPro" id="IPR001496">
    <property type="entry name" value="SOCS_box"/>
</dbReference>
<dbReference type="InterPro" id="IPR036770">
    <property type="entry name" value="Ankyrin_rpt-contain_sf"/>
</dbReference>
<evidence type="ECO:0000256" key="5">
    <source>
        <dbReference type="ARBA" id="ARBA00023043"/>
    </source>
</evidence>
<evidence type="ECO:0000313" key="9">
    <source>
        <dbReference type="RefSeq" id="XP_033803633.1"/>
    </source>
</evidence>
<organism evidence="8 9">
    <name type="scientific">Geotrypetes seraphini</name>
    <name type="common">Gaboon caecilian</name>
    <name type="synonym">Caecilia seraphini</name>
    <dbReference type="NCBI Taxonomy" id="260995"/>
    <lineage>
        <taxon>Eukaryota</taxon>
        <taxon>Metazoa</taxon>
        <taxon>Chordata</taxon>
        <taxon>Craniata</taxon>
        <taxon>Vertebrata</taxon>
        <taxon>Euteleostomi</taxon>
        <taxon>Amphibia</taxon>
        <taxon>Gymnophiona</taxon>
        <taxon>Geotrypetes</taxon>
    </lineage>
</organism>
<dbReference type="FunCoup" id="A0A6P8RGT5">
    <property type="interactions" value="317"/>
</dbReference>
<comment type="pathway">
    <text evidence="1">Protein modification; protein ubiquitination.</text>
</comment>
<dbReference type="InterPro" id="IPR002110">
    <property type="entry name" value="Ankyrin_rpt"/>
</dbReference>
<feature type="repeat" description="ANK" evidence="6">
    <location>
        <begin position="131"/>
        <end position="163"/>
    </location>
</feature>
<keyword evidence="3" id="KW-0677">Repeat</keyword>
<dbReference type="PROSITE" id="PS50225">
    <property type="entry name" value="SOCS"/>
    <property type="match status" value="1"/>
</dbReference>
<sequence length="292" mass="31339">MKAAGASGSQGLEGSGKTSTAFIANPWMSDFVSDWSPMHDAAFHGRLLVLDKLINQGCNVNLITADGVSPLHDACLGGHQACANVLLKHGAKVNDASIKWHTPLFNACVSGSLACVNLLVQHGASPNSACDLASPIHEAAKRGYTECVEALVSHGANLQLNVKDLGTPLYLACKNQKVECAKKLLELGANANDGKNLDSNLHLAAKNCNIDLVNLLIDFGADSMARNADGKRPAELVPPDSTLAQMFSKREGPLSLKQLCRLCIRKYIGHKCHLRITELLLPKELKDFLLFR</sequence>
<proteinExistence type="inferred from homology"/>
<evidence type="ECO:0000256" key="6">
    <source>
        <dbReference type="PROSITE-ProRule" id="PRU00023"/>
    </source>
</evidence>
<dbReference type="GO" id="GO:0016567">
    <property type="term" value="P:protein ubiquitination"/>
    <property type="evidence" value="ECO:0007669"/>
    <property type="project" value="UniProtKB-UniPathway"/>
</dbReference>